<organism evidence="1 2">
    <name type="scientific">Phytophthora megakarya</name>
    <dbReference type="NCBI Taxonomy" id="4795"/>
    <lineage>
        <taxon>Eukaryota</taxon>
        <taxon>Sar</taxon>
        <taxon>Stramenopiles</taxon>
        <taxon>Oomycota</taxon>
        <taxon>Peronosporomycetes</taxon>
        <taxon>Peronosporales</taxon>
        <taxon>Peronosporaceae</taxon>
        <taxon>Phytophthora</taxon>
    </lineage>
</organism>
<evidence type="ECO:0000313" key="1">
    <source>
        <dbReference type="EMBL" id="OWZ03740.1"/>
    </source>
</evidence>
<dbReference type="AlphaFoldDB" id="A0A225VGX1"/>
<comment type="caution">
    <text evidence="1">The sequence shown here is derived from an EMBL/GenBank/DDBJ whole genome shotgun (WGS) entry which is preliminary data.</text>
</comment>
<keyword evidence="2" id="KW-1185">Reference proteome</keyword>
<accession>A0A225VGX1</accession>
<evidence type="ECO:0000313" key="2">
    <source>
        <dbReference type="Proteomes" id="UP000198211"/>
    </source>
</evidence>
<dbReference type="Proteomes" id="UP000198211">
    <property type="component" value="Unassembled WGS sequence"/>
</dbReference>
<reference evidence="2" key="1">
    <citation type="submission" date="2017-03" db="EMBL/GenBank/DDBJ databases">
        <title>Phytopthora megakarya and P. palmivora, two closely related causual agents of cacao black pod achieved similar genome size and gene model numbers by different mechanisms.</title>
        <authorList>
            <person name="Ali S."/>
            <person name="Shao J."/>
            <person name="Larry D.J."/>
            <person name="Kronmiller B."/>
            <person name="Shen D."/>
            <person name="Strem M.D."/>
            <person name="Melnick R.L."/>
            <person name="Guiltinan M.J."/>
            <person name="Tyler B.M."/>
            <person name="Meinhardt L.W."/>
            <person name="Bailey B.A."/>
        </authorList>
    </citation>
    <scope>NUCLEOTIDE SEQUENCE [LARGE SCALE GENOMIC DNA]</scope>
    <source>
        <strain evidence="2">zdho120</strain>
    </source>
</reference>
<sequence length="83" mass="9085">MCTGPTSVSTSVAFTASRTAVRERKNVRRDLLRGVVRSSQVPRGDGHLPAATMKLLSHSEANAATAARHERHPCHRVRLCLQI</sequence>
<protein>
    <submittedName>
        <fullName evidence="1">Uncharacterized protein</fullName>
    </submittedName>
</protein>
<proteinExistence type="predicted"/>
<name>A0A225VGX1_9STRA</name>
<gene>
    <name evidence="1" type="ORF">PHMEG_00024472</name>
</gene>
<dbReference type="EMBL" id="NBNE01005351">
    <property type="protein sequence ID" value="OWZ03740.1"/>
    <property type="molecule type" value="Genomic_DNA"/>
</dbReference>